<reference evidence="2 3" key="1">
    <citation type="journal article" date="2023" name="G3 (Bethesda)">
        <title>A chromosome-level genome assembly of Zasmidium syzygii isolated from banana leaves.</title>
        <authorList>
            <person name="van Westerhoven A.C."/>
            <person name="Mehrabi R."/>
            <person name="Talebi R."/>
            <person name="Steentjes M.B.F."/>
            <person name="Corcolon B."/>
            <person name="Chong P.A."/>
            <person name="Kema G.H.J."/>
            <person name="Seidl M.F."/>
        </authorList>
    </citation>
    <scope>NUCLEOTIDE SEQUENCE [LARGE SCALE GENOMIC DNA]</scope>
    <source>
        <strain evidence="2 3">P124</strain>
    </source>
</reference>
<name>A0ABR0EUT8_ZASCE</name>
<accession>A0ABR0EUT8</accession>
<dbReference type="SUPFAM" id="SSF109604">
    <property type="entry name" value="HD-domain/PDEase-like"/>
    <property type="match status" value="1"/>
</dbReference>
<dbReference type="Proteomes" id="UP001305779">
    <property type="component" value="Unassembled WGS sequence"/>
</dbReference>
<comment type="caution">
    <text evidence="2">The sequence shown here is derived from an EMBL/GenBank/DDBJ whole genome shotgun (WGS) entry which is preliminary data.</text>
</comment>
<gene>
    <name evidence="2" type="ORF">PRZ48_002881</name>
</gene>
<keyword evidence="3" id="KW-1185">Reference proteome</keyword>
<dbReference type="PANTHER" id="PTHR35569">
    <property type="entry name" value="CYANAMIDE HYDRATASE DDI2-RELATED"/>
    <property type="match status" value="1"/>
</dbReference>
<dbReference type="PANTHER" id="PTHR35569:SF1">
    <property type="entry name" value="CYANAMIDE HYDRATASE DDI2-RELATED"/>
    <property type="match status" value="1"/>
</dbReference>
<protein>
    <recommendedName>
        <fullName evidence="1">HD domain-containing protein</fullName>
    </recommendedName>
</protein>
<dbReference type="EMBL" id="JAXOVC010000002">
    <property type="protein sequence ID" value="KAK4504918.1"/>
    <property type="molecule type" value="Genomic_DNA"/>
</dbReference>
<feature type="domain" description="HD" evidence="1">
    <location>
        <begin position="42"/>
        <end position="142"/>
    </location>
</feature>
<dbReference type="InterPro" id="IPR003607">
    <property type="entry name" value="HD/PDEase_dom"/>
</dbReference>
<evidence type="ECO:0000313" key="3">
    <source>
        <dbReference type="Proteomes" id="UP001305779"/>
    </source>
</evidence>
<evidence type="ECO:0000313" key="2">
    <source>
        <dbReference type="EMBL" id="KAK4504918.1"/>
    </source>
</evidence>
<proteinExistence type="predicted"/>
<organism evidence="2 3">
    <name type="scientific">Zasmidium cellare</name>
    <name type="common">Wine cellar mold</name>
    <name type="synonym">Racodium cellare</name>
    <dbReference type="NCBI Taxonomy" id="395010"/>
    <lineage>
        <taxon>Eukaryota</taxon>
        <taxon>Fungi</taxon>
        <taxon>Dikarya</taxon>
        <taxon>Ascomycota</taxon>
        <taxon>Pezizomycotina</taxon>
        <taxon>Dothideomycetes</taxon>
        <taxon>Dothideomycetidae</taxon>
        <taxon>Mycosphaerellales</taxon>
        <taxon>Mycosphaerellaceae</taxon>
        <taxon>Zasmidium</taxon>
    </lineage>
</organism>
<dbReference type="InterPro" id="IPR006674">
    <property type="entry name" value="HD_domain"/>
</dbReference>
<sequence length="262" mass="28669">MSTSTSPLEHPSLAKIGVTFPDDDFLVAALEYTKQHTSPPTVNHCLRSAAFALLAIPKIPPFANADRKLVVLACLMHDLGWQGRGVTNTLISKDKRFEVDGADVTRAWMRDNIAVGSGVSWGQREEQLVWDAIALHTTPSIARYKEVEVAAVGVGIAADFLGHKMPGGLFTFEEQKAIVEAFPRLGFADELFHIMCGLCSDKPETTYDNFVSEFGRAYGTDGKGGGKDEYLQGLEAHSFLNGLFRTVRFNEEEEAKSAAESK</sequence>
<dbReference type="Gene3D" id="1.10.3210.10">
    <property type="entry name" value="Hypothetical protein af1432"/>
    <property type="match status" value="1"/>
</dbReference>
<dbReference type="CDD" id="cd00077">
    <property type="entry name" value="HDc"/>
    <property type="match status" value="1"/>
</dbReference>
<dbReference type="Pfam" id="PF01966">
    <property type="entry name" value="HD"/>
    <property type="match status" value="1"/>
</dbReference>
<evidence type="ECO:0000259" key="1">
    <source>
        <dbReference type="Pfam" id="PF01966"/>
    </source>
</evidence>